<dbReference type="Proteomes" id="UP000322873">
    <property type="component" value="Unassembled WGS sequence"/>
</dbReference>
<feature type="chain" id="PRO_5024431069" description="Secreted protein" evidence="1">
    <location>
        <begin position="19"/>
        <end position="67"/>
    </location>
</feature>
<gene>
    <name evidence="2" type="ORF">EYC84_008440</name>
</gene>
<proteinExistence type="predicted"/>
<reference evidence="2 3" key="1">
    <citation type="submission" date="2019-06" db="EMBL/GenBank/DDBJ databases">
        <title>Genome Sequence of the Brown Rot Fungal Pathogen Monilinia fructicola.</title>
        <authorList>
            <person name="De Miccolis Angelini R.M."/>
            <person name="Landi L."/>
            <person name="Abate D."/>
            <person name="Pollastro S."/>
            <person name="Romanazzi G."/>
            <person name="Faretra F."/>
        </authorList>
    </citation>
    <scope>NUCLEOTIDE SEQUENCE [LARGE SCALE GENOMIC DNA]</scope>
    <source>
        <strain evidence="2 3">Mfrc123</strain>
    </source>
</reference>
<keyword evidence="3" id="KW-1185">Reference proteome</keyword>
<evidence type="ECO:0000313" key="2">
    <source>
        <dbReference type="EMBL" id="KAA8568016.1"/>
    </source>
</evidence>
<evidence type="ECO:0008006" key="4">
    <source>
        <dbReference type="Google" id="ProtNLM"/>
    </source>
</evidence>
<dbReference type="AlphaFoldDB" id="A0A5M9JJV1"/>
<evidence type="ECO:0000313" key="3">
    <source>
        <dbReference type="Proteomes" id="UP000322873"/>
    </source>
</evidence>
<sequence length="67" mass="7660">MLLLAVGLASIFEPSAFPKQYWIICNRWLQSISHIPSNKPNPIQTPRYAYKQKYIAPPNTFHSASLT</sequence>
<keyword evidence="1" id="KW-0732">Signal</keyword>
<organism evidence="2 3">
    <name type="scientific">Monilinia fructicola</name>
    <name type="common">Brown rot fungus</name>
    <name type="synonym">Ciboria fructicola</name>
    <dbReference type="NCBI Taxonomy" id="38448"/>
    <lineage>
        <taxon>Eukaryota</taxon>
        <taxon>Fungi</taxon>
        <taxon>Dikarya</taxon>
        <taxon>Ascomycota</taxon>
        <taxon>Pezizomycotina</taxon>
        <taxon>Leotiomycetes</taxon>
        <taxon>Helotiales</taxon>
        <taxon>Sclerotiniaceae</taxon>
        <taxon>Monilinia</taxon>
    </lineage>
</organism>
<evidence type="ECO:0000256" key="1">
    <source>
        <dbReference type="SAM" id="SignalP"/>
    </source>
</evidence>
<protein>
    <recommendedName>
        <fullName evidence="4">Secreted protein</fullName>
    </recommendedName>
</protein>
<name>A0A5M9JJV1_MONFR</name>
<accession>A0A5M9JJV1</accession>
<dbReference type="EMBL" id="VICG01000010">
    <property type="protein sequence ID" value="KAA8568016.1"/>
    <property type="molecule type" value="Genomic_DNA"/>
</dbReference>
<comment type="caution">
    <text evidence="2">The sequence shown here is derived from an EMBL/GenBank/DDBJ whole genome shotgun (WGS) entry which is preliminary data.</text>
</comment>
<feature type="signal peptide" evidence="1">
    <location>
        <begin position="1"/>
        <end position="18"/>
    </location>
</feature>